<feature type="transmembrane region" description="Helical" evidence="1">
    <location>
        <begin position="116"/>
        <end position="140"/>
    </location>
</feature>
<accession>A0ABP3TCE9</accession>
<evidence type="ECO:0000313" key="4">
    <source>
        <dbReference type="Proteomes" id="UP001499915"/>
    </source>
</evidence>
<organism evidence="3 4">
    <name type="scientific">Marinobacterium maritimum</name>
    <dbReference type="NCBI Taxonomy" id="500162"/>
    <lineage>
        <taxon>Bacteria</taxon>
        <taxon>Pseudomonadati</taxon>
        <taxon>Pseudomonadota</taxon>
        <taxon>Gammaproteobacteria</taxon>
        <taxon>Oceanospirillales</taxon>
        <taxon>Oceanospirillaceae</taxon>
        <taxon>Marinobacterium</taxon>
    </lineage>
</organism>
<dbReference type="PANTHER" id="PTHR42709">
    <property type="entry name" value="ALKALINE PHOSPHATASE LIKE PROTEIN"/>
    <property type="match status" value="1"/>
</dbReference>
<keyword evidence="1" id="KW-0812">Transmembrane</keyword>
<name>A0ABP3TCE9_9GAMM</name>
<dbReference type="RefSeq" id="WP_343805695.1">
    <property type="nucleotide sequence ID" value="NZ_BAAAET010000002.1"/>
</dbReference>
<evidence type="ECO:0000259" key="2">
    <source>
        <dbReference type="Pfam" id="PF09335"/>
    </source>
</evidence>
<dbReference type="PANTHER" id="PTHR42709:SF4">
    <property type="entry name" value="INNER MEMBRANE PROTEIN YQAA"/>
    <property type="match status" value="1"/>
</dbReference>
<sequence>MSEALQGPVGLFFSALISSTLLPGGSEVLLAWLVSEAQHSIWLLWGSATAGNVLGSLLTWGMGYWIAGRYPLKALDKPQHRRARRWLEHYGPLGLLLAWLPIIGDPLCLVAGWLRIGFVASLIMITLGKALRYAVVIGLFG</sequence>
<reference evidence="4" key="1">
    <citation type="journal article" date="2019" name="Int. J. Syst. Evol. Microbiol.">
        <title>The Global Catalogue of Microorganisms (GCM) 10K type strain sequencing project: providing services to taxonomists for standard genome sequencing and annotation.</title>
        <authorList>
            <consortium name="The Broad Institute Genomics Platform"/>
            <consortium name="The Broad Institute Genome Sequencing Center for Infectious Disease"/>
            <person name="Wu L."/>
            <person name="Ma J."/>
        </authorList>
    </citation>
    <scope>NUCLEOTIDE SEQUENCE [LARGE SCALE GENOMIC DNA]</scope>
    <source>
        <strain evidence="4">JCM 15134</strain>
    </source>
</reference>
<keyword evidence="1" id="KW-0472">Membrane</keyword>
<comment type="caution">
    <text evidence="3">The sequence shown here is derived from an EMBL/GenBank/DDBJ whole genome shotgun (WGS) entry which is preliminary data.</text>
</comment>
<dbReference type="InterPro" id="IPR051311">
    <property type="entry name" value="DedA_domain"/>
</dbReference>
<keyword evidence="4" id="KW-1185">Reference proteome</keyword>
<protein>
    <submittedName>
        <fullName evidence="3">YqaA family protein</fullName>
    </submittedName>
</protein>
<dbReference type="Proteomes" id="UP001499915">
    <property type="component" value="Unassembled WGS sequence"/>
</dbReference>
<evidence type="ECO:0000313" key="3">
    <source>
        <dbReference type="EMBL" id="GAA0693680.1"/>
    </source>
</evidence>
<evidence type="ECO:0000256" key="1">
    <source>
        <dbReference type="SAM" id="Phobius"/>
    </source>
</evidence>
<feature type="domain" description="VTT" evidence="2">
    <location>
        <begin position="37"/>
        <end position="138"/>
    </location>
</feature>
<proteinExistence type="predicted"/>
<gene>
    <name evidence="3" type="ORF">GCM10009104_21340</name>
</gene>
<dbReference type="Pfam" id="PF09335">
    <property type="entry name" value="VTT_dom"/>
    <property type="match status" value="1"/>
</dbReference>
<dbReference type="EMBL" id="BAAAET010000002">
    <property type="protein sequence ID" value="GAA0693680.1"/>
    <property type="molecule type" value="Genomic_DNA"/>
</dbReference>
<feature type="transmembrane region" description="Helical" evidence="1">
    <location>
        <begin position="12"/>
        <end position="35"/>
    </location>
</feature>
<keyword evidence="1" id="KW-1133">Transmembrane helix</keyword>
<feature type="transmembrane region" description="Helical" evidence="1">
    <location>
        <begin position="41"/>
        <end position="66"/>
    </location>
</feature>
<dbReference type="InterPro" id="IPR032816">
    <property type="entry name" value="VTT_dom"/>
</dbReference>
<feature type="transmembrane region" description="Helical" evidence="1">
    <location>
        <begin position="87"/>
        <end position="104"/>
    </location>
</feature>